<dbReference type="Gene3D" id="3.40.190.10">
    <property type="entry name" value="Periplasmic binding protein-like II"/>
    <property type="match status" value="2"/>
</dbReference>
<dbReference type="OrthoDB" id="1450880at2"/>
<reference evidence="3 4" key="1">
    <citation type="submission" date="2016-11" db="EMBL/GenBank/DDBJ databases">
        <authorList>
            <person name="Jaros S."/>
            <person name="Januszkiewicz K."/>
            <person name="Wedrychowicz H."/>
        </authorList>
    </citation>
    <scope>NUCLEOTIDE SEQUENCE [LARGE SCALE GENOMIC DNA]</scope>
    <source>
        <strain evidence="3 4">DSM 24574</strain>
    </source>
</reference>
<dbReference type="RefSeq" id="WP_073140449.1">
    <property type="nucleotide sequence ID" value="NZ_FQWQ01000004.1"/>
</dbReference>
<keyword evidence="1" id="KW-0732">Signal</keyword>
<dbReference type="EMBL" id="FQWQ01000004">
    <property type="protein sequence ID" value="SHH76420.1"/>
    <property type="molecule type" value="Genomic_DNA"/>
</dbReference>
<protein>
    <submittedName>
        <fullName evidence="3">Phosphate transport system substrate-binding protein</fullName>
    </submittedName>
</protein>
<dbReference type="Pfam" id="PF12849">
    <property type="entry name" value="PBP_like_2"/>
    <property type="match status" value="1"/>
</dbReference>
<evidence type="ECO:0000313" key="3">
    <source>
        <dbReference type="EMBL" id="SHH76420.1"/>
    </source>
</evidence>
<dbReference type="SUPFAM" id="SSF53850">
    <property type="entry name" value="Periplasmic binding protein-like II"/>
    <property type="match status" value="1"/>
</dbReference>
<gene>
    <name evidence="3" type="ORF">SAMN04488109_5222</name>
</gene>
<keyword evidence="4" id="KW-1185">Reference proteome</keyword>
<dbReference type="PANTHER" id="PTHR30570">
    <property type="entry name" value="PERIPLASMIC PHOSPHATE BINDING COMPONENT OF PHOSPHATE ABC TRANSPORTER"/>
    <property type="match status" value="1"/>
</dbReference>
<dbReference type="Proteomes" id="UP000184212">
    <property type="component" value="Unassembled WGS sequence"/>
</dbReference>
<sequence>MRIAVLVSVIALMASGCGKRAVDYRVDTPTAGHIKIAVDESLKPLMEAEIDAFEGLYKDAHIDAIYTSEDEAIQLVLKDTARIAIVTRKIRKEEQSVLDTQRLVPNQVSIAKDGLALIVHKNNPDSLFSLDELKAILEGKTTDWKQLNPKGKSAKIEVVFDHPNSGIIRHLRDSLGDFGNLPANCFGVNTNEAVVNYVSKKENAIGLIGVSWISDNDDSTSNRFLGQIKVAGVRRGEGEYYEPYQAYIAQKVYPLSREIFMVSRETKARLGSGFVAFVASEKGQRVVLKLGLVPMTMPIRIVEIKREPIH</sequence>
<dbReference type="PROSITE" id="PS51257">
    <property type="entry name" value="PROKAR_LIPOPROTEIN"/>
    <property type="match status" value="1"/>
</dbReference>
<evidence type="ECO:0000259" key="2">
    <source>
        <dbReference type="Pfam" id="PF12849"/>
    </source>
</evidence>
<name>A0A1M5VMJ1_9BACT</name>
<proteinExistence type="predicted"/>
<evidence type="ECO:0000313" key="4">
    <source>
        <dbReference type="Proteomes" id="UP000184212"/>
    </source>
</evidence>
<accession>A0A1M5VMJ1</accession>
<dbReference type="InterPro" id="IPR024370">
    <property type="entry name" value="PBP_domain"/>
</dbReference>
<dbReference type="STRING" id="947013.SAMN04488109_5222"/>
<dbReference type="PANTHER" id="PTHR30570:SF1">
    <property type="entry name" value="PHOSPHATE-BINDING PROTEIN PSTS"/>
    <property type="match status" value="1"/>
</dbReference>
<feature type="domain" description="PBP" evidence="2">
    <location>
        <begin position="28"/>
        <end position="281"/>
    </location>
</feature>
<organism evidence="3 4">
    <name type="scientific">Chryseolinea serpens</name>
    <dbReference type="NCBI Taxonomy" id="947013"/>
    <lineage>
        <taxon>Bacteria</taxon>
        <taxon>Pseudomonadati</taxon>
        <taxon>Bacteroidota</taxon>
        <taxon>Cytophagia</taxon>
        <taxon>Cytophagales</taxon>
        <taxon>Fulvivirgaceae</taxon>
        <taxon>Chryseolinea</taxon>
    </lineage>
</organism>
<dbReference type="AlphaFoldDB" id="A0A1M5VMJ1"/>
<evidence type="ECO:0000256" key="1">
    <source>
        <dbReference type="ARBA" id="ARBA00022729"/>
    </source>
</evidence>
<dbReference type="InterPro" id="IPR050811">
    <property type="entry name" value="Phosphate_ABC_transporter"/>
</dbReference>